<sequence>MLSTLRCLTMTLRKCVNRISKMKEMEREEADEDEEAAGIMSLDPLTDGISVFLPCVEDMAKMIKRLLHLSLDTCIVFSYNFEQSAPSVEVSNDRVLQIDTTTHSRPAQWHEMFANGDEAKTTITEIGEGVNIEKT</sequence>
<reference evidence="1 2" key="1">
    <citation type="journal article" date="2022" name="bioRxiv">
        <title>Genomics of Preaxostyla Flagellates Illuminates Evolutionary Transitions and the Path Towards Mitochondrial Loss.</title>
        <authorList>
            <person name="Novak L.V.F."/>
            <person name="Treitli S.C."/>
            <person name="Pyrih J."/>
            <person name="Halakuc P."/>
            <person name="Pipaliya S.V."/>
            <person name="Vacek V."/>
            <person name="Brzon O."/>
            <person name="Soukal P."/>
            <person name="Eme L."/>
            <person name="Dacks J.B."/>
            <person name="Karnkowska A."/>
            <person name="Elias M."/>
            <person name="Hampl V."/>
        </authorList>
    </citation>
    <scope>NUCLEOTIDE SEQUENCE [LARGE SCALE GENOMIC DNA]</scope>
    <source>
        <strain evidence="1">NAU3</strain>
        <tissue evidence="1">Gut</tissue>
    </source>
</reference>
<name>A0ABQ9WQD3_9EUKA</name>
<evidence type="ECO:0000313" key="1">
    <source>
        <dbReference type="EMBL" id="KAK2941349.1"/>
    </source>
</evidence>
<keyword evidence="2" id="KW-1185">Reference proteome</keyword>
<evidence type="ECO:0000313" key="2">
    <source>
        <dbReference type="Proteomes" id="UP001281761"/>
    </source>
</evidence>
<dbReference type="Proteomes" id="UP001281761">
    <property type="component" value="Unassembled WGS sequence"/>
</dbReference>
<comment type="caution">
    <text evidence="1">The sequence shown here is derived from an EMBL/GenBank/DDBJ whole genome shotgun (WGS) entry which is preliminary data.</text>
</comment>
<gene>
    <name evidence="1" type="ORF">BLNAU_23738</name>
</gene>
<protein>
    <submittedName>
        <fullName evidence="1">Uncharacterized protein</fullName>
    </submittedName>
</protein>
<accession>A0ABQ9WQD3</accession>
<dbReference type="EMBL" id="JARBJD010000515">
    <property type="protein sequence ID" value="KAK2941349.1"/>
    <property type="molecule type" value="Genomic_DNA"/>
</dbReference>
<organism evidence="1 2">
    <name type="scientific">Blattamonas nauphoetae</name>
    <dbReference type="NCBI Taxonomy" id="2049346"/>
    <lineage>
        <taxon>Eukaryota</taxon>
        <taxon>Metamonada</taxon>
        <taxon>Preaxostyla</taxon>
        <taxon>Oxymonadida</taxon>
        <taxon>Blattamonas</taxon>
    </lineage>
</organism>
<proteinExistence type="predicted"/>